<keyword evidence="1" id="KW-0863">Zinc-finger</keyword>
<feature type="compositionally biased region" description="Polar residues" evidence="2">
    <location>
        <begin position="449"/>
        <end position="462"/>
    </location>
</feature>
<dbReference type="PROSITE" id="PS00028">
    <property type="entry name" value="ZINC_FINGER_C2H2_1"/>
    <property type="match status" value="3"/>
</dbReference>
<feature type="region of interest" description="Disordered" evidence="2">
    <location>
        <begin position="225"/>
        <end position="246"/>
    </location>
</feature>
<dbReference type="PROSITE" id="PS50157">
    <property type="entry name" value="ZINC_FINGER_C2H2_2"/>
    <property type="match status" value="3"/>
</dbReference>
<evidence type="ECO:0000256" key="1">
    <source>
        <dbReference type="PROSITE-ProRule" id="PRU00042"/>
    </source>
</evidence>
<dbReference type="AlphaFoldDB" id="A0A2G9HHH1"/>
<evidence type="ECO:0000313" key="4">
    <source>
        <dbReference type="EMBL" id="PIN16956.1"/>
    </source>
</evidence>
<dbReference type="Gene3D" id="3.30.160.60">
    <property type="entry name" value="Classic Zinc Finger"/>
    <property type="match status" value="1"/>
</dbReference>
<dbReference type="SMART" id="SM00355">
    <property type="entry name" value="ZnF_C2H2"/>
    <property type="match status" value="3"/>
</dbReference>
<dbReference type="Pfam" id="PF13912">
    <property type="entry name" value="zf-C2H2_6"/>
    <property type="match status" value="3"/>
</dbReference>
<dbReference type="Proteomes" id="UP000231279">
    <property type="component" value="Unassembled WGS sequence"/>
</dbReference>
<dbReference type="PANTHER" id="PTHR47591">
    <property type="entry name" value="ZINC FINGER PROTEIN ZAT2-RELATED"/>
    <property type="match status" value="1"/>
</dbReference>
<keyword evidence="1" id="KW-0479">Metal-binding</keyword>
<feature type="compositionally biased region" description="Low complexity" evidence="2">
    <location>
        <begin position="151"/>
        <end position="161"/>
    </location>
</feature>
<evidence type="ECO:0000256" key="2">
    <source>
        <dbReference type="SAM" id="MobiDB-lite"/>
    </source>
</evidence>
<feature type="domain" description="C2H2-type" evidence="3">
    <location>
        <begin position="318"/>
        <end position="340"/>
    </location>
</feature>
<proteinExistence type="predicted"/>
<gene>
    <name evidence="4" type="ORF">CDL12_10390</name>
</gene>
<dbReference type="GO" id="GO:0008270">
    <property type="term" value="F:zinc ion binding"/>
    <property type="evidence" value="ECO:0007669"/>
    <property type="project" value="UniProtKB-KW"/>
</dbReference>
<protein>
    <recommendedName>
        <fullName evidence="3">C2H2-type domain-containing protein</fullName>
    </recommendedName>
</protein>
<keyword evidence="5" id="KW-1185">Reference proteome</keyword>
<feature type="region of interest" description="Disordered" evidence="2">
    <location>
        <begin position="443"/>
        <end position="462"/>
    </location>
</feature>
<feature type="region of interest" description="Disordered" evidence="2">
    <location>
        <begin position="142"/>
        <end position="169"/>
    </location>
</feature>
<evidence type="ECO:0000313" key="5">
    <source>
        <dbReference type="Proteomes" id="UP000231279"/>
    </source>
</evidence>
<feature type="domain" description="C2H2-type" evidence="3">
    <location>
        <begin position="63"/>
        <end position="90"/>
    </location>
</feature>
<dbReference type="OrthoDB" id="6077919at2759"/>
<dbReference type="InterPro" id="IPR036236">
    <property type="entry name" value="Znf_C2H2_sf"/>
</dbReference>
<sequence length="462" mass="51791">MVNNQEADIMSLSIEKGKQKVDEFALWAKLEIPKEEGPEEEEGNMDIGDDQKIGVEINNGTQRVCQFCHKVFNSGKALGGHMRIHVQPANKKDPVFKARQTIKSKEQNSRDEKVKKTTCIICGKDFPSMKSLFGHMRCHPERDWRGINPPSNTSSSSSSLSEIDDDDKKLPSSRAVDLMESLSGWTVTARRGRKSLIGTSSSEISSLEDDIELLDAVNDLMMLSRGDPRESGRQKLGESEGANSFCKDKDVEKADQEMLEDLEQNYFSDDDQMDSKDQGMNDTNTKILVNNNKKKRKKMKLCDLEMDKNGSPVTSDKYKCSTCDKSFSTYQALGGHRSSHNKFTIVIRNSIEEYCCINPSNHPIAQVEENNKICSKNYSTTEGLGEGPSSTRQVPLVNDEAKSVLDFDLNELPPPEDETMCTWCMMVVQKGAVINCRRRIMKGMKDGKSNNPLTSDNQHNTS</sequence>
<comment type="caution">
    <text evidence="4">The sequence shown here is derived from an EMBL/GenBank/DDBJ whole genome shotgun (WGS) entry which is preliminary data.</text>
</comment>
<dbReference type="EMBL" id="NKXS01001771">
    <property type="protein sequence ID" value="PIN16956.1"/>
    <property type="molecule type" value="Genomic_DNA"/>
</dbReference>
<name>A0A2G9HHH1_9LAMI</name>
<dbReference type="InterPro" id="IPR013087">
    <property type="entry name" value="Znf_C2H2_type"/>
</dbReference>
<dbReference type="SUPFAM" id="SSF57667">
    <property type="entry name" value="beta-beta-alpha zinc fingers"/>
    <property type="match status" value="2"/>
</dbReference>
<organism evidence="4 5">
    <name type="scientific">Handroanthus impetiginosus</name>
    <dbReference type="NCBI Taxonomy" id="429701"/>
    <lineage>
        <taxon>Eukaryota</taxon>
        <taxon>Viridiplantae</taxon>
        <taxon>Streptophyta</taxon>
        <taxon>Embryophyta</taxon>
        <taxon>Tracheophyta</taxon>
        <taxon>Spermatophyta</taxon>
        <taxon>Magnoliopsida</taxon>
        <taxon>eudicotyledons</taxon>
        <taxon>Gunneridae</taxon>
        <taxon>Pentapetalae</taxon>
        <taxon>asterids</taxon>
        <taxon>lamiids</taxon>
        <taxon>Lamiales</taxon>
        <taxon>Bignoniaceae</taxon>
        <taxon>Crescentiina</taxon>
        <taxon>Tabebuia alliance</taxon>
        <taxon>Handroanthus</taxon>
    </lineage>
</organism>
<reference evidence="5" key="1">
    <citation type="journal article" date="2018" name="Gigascience">
        <title>Genome assembly of the Pink Ipe (Handroanthus impetiginosus, Bignoniaceae), a highly valued, ecologically keystone Neotropical timber forest tree.</title>
        <authorList>
            <person name="Silva-Junior O.B."/>
            <person name="Grattapaglia D."/>
            <person name="Novaes E."/>
            <person name="Collevatti R.G."/>
        </authorList>
    </citation>
    <scope>NUCLEOTIDE SEQUENCE [LARGE SCALE GENOMIC DNA]</scope>
    <source>
        <strain evidence="5">cv. UFG-1</strain>
    </source>
</reference>
<dbReference type="PANTHER" id="PTHR47591:SF1">
    <property type="entry name" value="ZINC FINGER PROTEIN ZAT2-RELATED"/>
    <property type="match status" value="1"/>
</dbReference>
<evidence type="ECO:0000259" key="3">
    <source>
        <dbReference type="PROSITE" id="PS50157"/>
    </source>
</evidence>
<dbReference type="STRING" id="429701.A0A2G9HHH1"/>
<feature type="domain" description="C2H2-type" evidence="3">
    <location>
        <begin position="117"/>
        <end position="139"/>
    </location>
</feature>
<accession>A0A2G9HHH1</accession>
<feature type="compositionally biased region" description="Basic and acidic residues" evidence="2">
    <location>
        <begin position="226"/>
        <end position="238"/>
    </location>
</feature>
<keyword evidence="1" id="KW-0862">Zinc</keyword>